<keyword evidence="2" id="KW-1185">Reference proteome</keyword>
<comment type="caution">
    <text evidence="1">The sequence shown here is derived from an EMBL/GenBank/DDBJ whole genome shotgun (WGS) entry which is preliminary data.</text>
</comment>
<reference evidence="1 2" key="1">
    <citation type="journal article" date="2023" name="ACS Omega">
        <title>Identification of the Neoaspergillic Acid Biosynthesis Gene Cluster by Establishing an In Vitro CRISPR-Ribonucleoprotein Genetic System in Aspergillus melleus.</title>
        <authorList>
            <person name="Yuan B."/>
            <person name="Grau M.F."/>
            <person name="Murata R.M."/>
            <person name="Torok T."/>
            <person name="Venkateswaran K."/>
            <person name="Stajich J.E."/>
            <person name="Wang C.C.C."/>
        </authorList>
    </citation>
    <scope>NUCLEOTIDE SEQUENCE [LARGE SCALE GENOMIC DNA]</scope>
    <source>
        <strain evidence="1 2">IMV 1140</strain>
    </source>
</reference>
<dbReference type="EMBL" id="JAOPJF010000036">
    <property type="protein sequence ID" value="KAK1143796.1"/>
    <property type="molecule type" value="Genomic_DNA"/>
</dbReference>
<accession>A0ACC3B0N5</accession>
<protein>
    <submittedName>
        <fullName evidence="1">Uncharacterized protein</fullName>
    </submittedName>
</protein>
<gene>
    <name evidence="1" type="ORF">N8T08_006047</name>
</gene>
<name>A0ACC3B0N5_9EURO</name>
<organism evidence="1 2">
    <name type="scientific">Aspergillus melleus</name>
    <dbReference type="NCBI Taxonomy" id="138277"/>
    <lineage>
        <taxon>Eukaryota</taxon>
        <taxon>Fungi</taxon>
        <taxon>Dikarya</taxon>
        <taxon>Ascomycota</taxon>
        <taxon>Pezizomycotina</taxon>
        <taxon>Eurotiomycetes</taxon>
        <taxon>Eurotiomycetidae</taxon>
        <taxon>Eurotiales</taxon>
        <taxon>Aspergillaceae</taxon>
        <taxon>Aspergillus</taxon>
        <taxon>Aspergillus subgen. Circumdati</taxon>
    </lineage>
</organism>
<evidence type="ECO:0000313" key="1">
    <source>
        <dbReference type="EMBL" id="KAK1143796.1"/>
    </source>
</evidence>
<sequence length="405" mass="45243">MAFDHFWTLLFVWVYLPWLCRSTLLPDALDHPGEFNRVISPAVFASLEELARVVDVSYCVGNTGIQKPFECLSHCAELRGFELIASWNTGPLLSDSCGYVALSHVPSSKRIVVAFRGTYSVANTIVDLSAYPQAYVPYDAGDGPGGGEQPSRCRNCTVHAGFMTSWQNTRATVLRHVAAAREQFPEYELVLVGHSLGGAVATLAGLEMRLRGWDPQVTTFGEPKVGNGDFARFLDAAFGFHDDADADERGPDDRRWTFRRVTHARDPVPLLPLAKWGYEMHAGEMFISKVDLSPSPSDVVLCKGRNDSRCISGSQAAQESALREVRSLLMEGQRQPDWVYPADQAVLKPPTSGSQQHQQPQQSRFHWPWDRVPVRYRLWELFFAHRDYFWRLGLCVPGGDPTGKG</sequence>
<proteinExistence type="predicted"/>
<evidence type="ECO:0000313" key="2">
    <source>
        <dbReference type="Proteomes" id="UP001177260"/>
    </source>
</evidence>
<dbReference type="Proteomes" id="UP001177260">
    <property type="component" value="Unassembled WGS sequence"/>
</dbReference>